<gene>
    <name evidence="2" type="ORF">EPJ72_03570</name>
</gene>
<dbReference type="InterPro" id="IPR017853">
    <property type="entry name" value="GH"/>
</dbReference>
<evidence type="ECO:0000259" key="1">
    <source>
        <dbReference type="Pfam" id="PF13320"/>
    </source>
</evidence>
<sequence>MKENLELKLLSSLAKVLPNRDNIEEKYINRTIAKNEVFSFQVAYKYNDILNGTNKVKIEIRVNNNIAKNDEIKLYNVNLVHTDLATYPKAYNDPNYISVMPGVFPDILEESVNGEAILLTYWRAVWIDFKPLNGAGKYNIEVRFILNNDENDYLTVTKEIEVLDFELPKQTLYYTNWFHSDCLSSYYNADIFSERHWNLIRNYVKTAADYGMNMILTPVFTPPLDIAIGGERPTVQLVDITIDDGKYIFKFDKLERWIKLCLELGIEYFEISHFFTQWGSKNAPKIVAKDKNGNEKKIFGWDTKSDSKEYVDFLNEFILNLLSFLQKLGVDKKCFFHVSDEPSLEHLEDYKKAKNIIKPLLKDYIIIDALSDIEFYKSGALENPIPANDHIDDFIKADVKNLWTYYCCVQCVNVSNRFFSMPSARNRILATQLFKYDIVGFLHWGYNFWYSQYSRRLIDPFYTTDADMGFPGGDSFVVYPGKNDEPIVSLRLKVFKQALDDLRAFQLLSSITSKDFVMKLIENDSVITFSKFPTEDDYILKLRDEVNKHILDKINN</sequence>
<protein>
    <submittedName>
        <fullName evidence="2">DUF4091 domain-containing protein</fullName>
    </submittedName>
</protein>
<reference evidence="2 3" key="1">
    <citation type="journal article" date="1992" name="Lakartidningen">
        <title>[Penicillin V and not amoxicillin is the first choice preparation in acute otitis].</title>
        <authorList>
            <person name="Kamme C."/>
            <person name="Lundgren K."/>
            <person name="Prellner K."/>
        </authorList>
    </citation>
    <scope>NUCLEOTIDE SEQUENCE [LARGE SCALE GENOMIC DNA]</scope>
    <source>
        <strain evidence="2 3">PC5538III-hc</strain>
    </source>
</reference>
<evidence type="ECO:0000313" key="2">
    <source>
        <dbReference type="EMBL" id="TXJ43934.1"/>
    </source>
</evidence>
<accession>A0A5C8F3I9</accession>
<feature type="domain" description="Glycoside hydrolase 123 catalytic" evidence="1">
    <location>
        <begin position="177"/>
        <end position="508"/>
    </location>
</feature>
<dbReference type="InterPro" id="IPR025150">
    <property type="entry name" value="GH123_cat"/>
</dbReference>
<comment type="caution">
    <text evidence="2">The sequence shown here is derived from an EMBL/GenBank/DDBJ whole genome shotgun (WGS) entry which is preliminary data.</text>
</comment>
<dbReference type="Proteomes" id="UP000323176">
    <property type="component" value="Unassembled WGS sequence"/>
</dbReference>
<dbReference type="Pfam" id="PF13320">
    <property type="entry name" value="GH123_cat"/>
    <property type="match status" value="1"/>
</dbReference>
<dbReference type="OrthoDB" id="197680at2"/>
<name>A0A5C8F3I9_BRAPL</name>
<organism evidence="2 3">
    <name type="scientific">Brachyspira pilosicoli</name>
    <name type="common">Serpulina pilosicoli</name>
    <dbReference type="NCBI Taxonomy" id="52584"/>
    <lineage>
        <taxon>Bacteria</taxon>
        <taxon>Pseudomonadati</taxon>
        <taxon>Spirochaetota</taxon>
        <taxon>Spirochaetia</taxon>
        <taxon>Brachyspirales</taxon>
        <taxon>Brachyspiraceae</taxon>
        <taxon>Brachyspira</taxon>
    </lineage>
</organism>
<dbReference type="AlphaFoldDB" id="A0A5C8F3I9"/>
<dbReference type="SUPFAM" id="SSF51445">
    <property type="entry name" value="(Trans)glycosidases"/>
    <property type="match status" value="1"/>
</dbReference>
<dbReference type="EMBL" id="SAXY01000025">
    <property type="protein sequence ID" value="TXJ43934.1"/>
    <property type="molecule type" value="Genomic_DNA"/>
</dbReference>
<evidence type="ECO:0000313" key="3">
    <source>
        <dbReference type="Proteomes" id="UP000323176"/>
    </source>
</evidence>
<proteinExistence type="predicted"/>